<keyword evidence="8 18" id="KW-0963">Cytoplasm</keyword>
<reference evidence="21 22" key="1">
    <citation type="submission" date="2017-05" db="EMBL/GenBank/DDBJ databases">
        <title>Host range expansion of the Methanosphaera genus to humans and monogastric animals involves recent and extensive reduction in genome content.</title>
        <authorList>
            <person name="Hoedt E.C."/>
            <person name="Volmer J.G."/>
            <person name="Parks D.H."/>
            <person name="Rosewarne C.P."/>
            <person name="Denman S.E."/>
            <person name="Mcsweeney C.S."/>
            <person name="O Cuiv P."/>
            <person name="Hugenholtz P."/>
            <person name="Tyson G.W."/>
            <person name="Morrison M."/>
        </authorList>
    </citation>
    <scope>NUCLEOTIDE SEQUENCE [LARGE SCALE GENOMIC DNA]</scope>
    <source>
        <strain evidence="21 22">PA5</strain>
    </source>
</reference>
<evidence type="ECO:0000256" key="1">
    <source>
        <dbReference type="ARBA" id="ARBA00000915"/>
    </source>
</evidence>
<evidence type="ECO:0000256" key="11">
    <source>
        <dbReference type="ARBA" id="ARBA00022679"/>
    </source>
</evidence>
<evidence type="ECO:0000259" key="20">
    <source>
        <dbReference type="Pfam" id="PF08029"/>
    </source>
</evidence>
<evidence type="ECO:0000256" key="12">
    <source>
        <dbReference type="ARBA" id="ARBA00022723"/>
    </source>
</evidence>
<dbReference type="InterPro" id="IPR013115">
    <property type="entry name" value="HisG_C"/>
</dbReference>
<dbReference type="InterPro" id="IPR001348">
    <property type="entry name" value="ATP_PRibTrfase_HisG"/>
</dbReference>
<dbReference type="PANTHER" id="PTHR21403">
    <property type="entry name" value="ATP PHOSPHORIBOSYLTRANSFERASE ATP-PRTASE"/>
    <property type="match status" value="1"/>
</dbReference>
<sequence length="289" mass="31518">MKVRIAIPSKGRISGPSVSLLEKAGIGLTDNSSRKLFSNTFDPEISVMFTRAADIPVYVADGAADIGITGFDLTQEKNVDVEFLDDLKFGATRLVVAAPENSDFNTVDDLKNVKIVATEFPHLTQKYFEEKNINATIMPLSGATEVAPLIGVADVIADLTSTGTTLKMNHLHEIDTIINSSVRLIANKESLKTKYEKIEAIRTGILGVLHAERKKLIMANVHKSNLDDIKSAMPGMSGPTVSEVYGDENMVAVHSVISETEVFETINKLRKIGAKDLLVLPIERILENK</sequence>
<dbReference type="SUPFAM" id="SSF54913">
    <property type="entry name" value="GlnB-like"/>
    <property type="match status" value="1"/>
</dbReference>
<dbReference type="PROSITE" id="PS01316">
    <property type="entry name" value="ATP_P_PHORIBOSYLTR"/>
    <property type="match status" value="1"/>
</dbReference>
<comment type="catalytic activity">
    <reaction evidence="1 18">
        <text>1-(5-phospho-beta-D-ribosyl)-ATP + diphosphate = 5-phospho-alpha-D-ribose 1-diphosphate + ATP</text>
        <dbReference type="Rhea" id="RHEA:18473"/>
        <dbReference type="ChEBI" id="CHEBI:30616"/>
        <dbReference type="ChEBI" id="CHEBI:33019"/>
        <dbReference type="ChEBI" id="CHEBI:58017"/>
        <dbReference type="ChEBI" id="CHEBI:73183"/>
        <dbReference type="EC" id="2.4.2.17"/>
    </reaction>
</comment>
<evidence type="ECO:0000256" key="13">
    <source>
        <dbReference type="ARBA" id="ARBA00022741"/>
    </source>
</evidence>
<proteinExistence type="inferred from homology"/>
<dbReference type="NCBIfam" id="TIGR03455">
    <property type="entry name" value="HisG_C-term"/>
    <property type="match status" value="1"/>
</dbReference>
<dbReference type="GO" id="GO:0005737">
    <property type="term" value="C:cytoplasm"/>
    <property type="evidence" value="ECO:0007669"/>
    <property type="project" value="UniProtKB-SubCell"/>
</dbReference>
<dbReference type="OMA" id="YVMMDYD"/>
<keyword evidence="10 18" id="KW-0328">Glycosyltransferase</keyword>
<evidence type="ECO:0000256" key="6">
    <source>
        <dbReference type="ARBA" id="ARBA00011946"/>
    </source>
</evidence>
<comment type="similarity">
    <text evidence="5 18">Belongs to the ATP phosphoribosyltransferase family. Long subfamily.</text>
</comment>
<dbReference type="PANTHER" id="PTHR21403:SF10">
    <property type="entry name" value="ATP PHOSPHORIBOSYLTRANSFERASE"/>
    <property type="match status" value="1"/>
</dbReference>
<comment type="activity regulation">
    <text evidence="18">Feedback inhibited by histidine.</text>
</comment>
<evidence type="ECO:0000256" key="8">
    <source>
        <dbReference type="ARBA" id="ARBA00022490"/>
    </source>
</evidence>
<keyword evidence="12 18" id="KW-0479">Metal-binding</keyword>
<dbReference type="FunFam" id="3.30.70.120:FF:000002">
    <property type="entry name" value="ATP phosphoribosyltransferase"/>
    <property type="match status" value="1"/>
</dbReference>
<dbReference type="Proteomes" id="UP000248557">
    <property type="component" value="Unassembled WGS sequence"/>
</dbReference>
<dbReference type="EC" id="2.4.2.17" evidence="6 18"/>
<comment type="function">
    <text evidence="17 18">Catalyzes the condensation of ATP and 5-phosphoribose 1-diphosphate to form N'-(5'-phosphoribosyl)-ATP (PR-ATP). Has a crucial role in the pathway because the rate of histidine biosynthesis seems to be controlled primarily by regulation of HisG enzymatic activity.</text>
</comment>
<dbReference type="NCBIfam" id="TIGR00070">
    <property type="entry name" value="hisG"/>
    <property type="match status" value="1"/>
</dbReference>
<dbReference type="GO" id="GO:0005524">
    <property type="term" value="F:ATP binding"/>
    <property type="evidence" value="ECO:0007669"/>
    <property type="project" value="UniProtKB-KW"/>
</dbReference>
<dbReference type="Gene3D" id="3.40.190.10">
    <property type="entry name" value="Periplasmic binding protein-like II"/>
    <property type="match status" value="2"/>
</dbReference>
<keyword evidence="16 18" id="KW-0368">Histidine biosynthesis</keyword>
<evidence type="ECO:0000256" key="5">
    <source>
        <dbReference type="ARBA" id="ARBA00007955"/>
    </source>
</evidence>
<dbReference type="HAMAP" id="MF_00079">
    <property type="entry name" value="HisG_Long"/>
    <property type="match status" value="1"/>
</dbReference>
<evidence type="ECO:0000259" key="19">
    <source>
        <dbReference type="Pfam" id="PF01634"/>
    </source>
</evidence>
<comment type="caution">
    <text evidence="21">The sequence shown here is derived from an EMBL/GenBank/DDBJ whole genome shotgun (WGS) entry which is preliminary data.</text>
</comment>
<dbReference type="GeneID" id="3855143"/>
<evidence type="ECO:0000256" key="4">
    <source>
        <dbReference type="ARBA" id="ARBA00004667"/>
    </source>
</evidence>
<dbReference type="UniPathway" id="UPA00031">
    <property type="reaction ID" value="UER00006"/>
</dbReference>
<dbReference type="InterPro" id="IPR013820">
    <property type="entry name" value="ATP_PRibTrfase_cat"/>
</dbReference>
<keyword evidence="14 18" id="KW-0067">ATP-binding</keyword>
<dbReference type="FunFam" id="3.40.190.10:FF:000008">
    <property type="entry name" value="ATP phosphoribosyltransferase"/>
    <property type="match status" value="1"/>
</dbReference>
<evidence type="ECO:0000256" key="17">
    <source>
        <dbReference type="ARBA" id="ARBA00024861"/>
    </source>
</evidence>
<dbReference type="AlphaFoldDB" id="A0A328Q0E8"/>
<evidence type="ECO:0000313" key="22">
    <source>
        <dbReference type="Proteomes" id="UP000248557"/>
    </source>
</evidence>
<evidence type="ECO:0000256" key="15">
    <source>
        <dbReference type="ARBA" id="ARBA00022842"/>
    </source>
</evidence>
<dbReference type="InterPro" id="IPR018198">
    <property type="entry name" value="ATP_PRibTrfase_CS"/>
</dbReference>
<feature type="domain" description="Histidine biosynthesis HisG C-terminal" evidence="20">
    <location>
        <begin position="211"/>
        <end position="284"/>
    </location>
</feature>
<comment type="cofactor">
    <cofactor evidence="2 18">
        <name>Mg(2+)</name>
        <dbReference type="ChEBI" id="CHEBI:18420"/>
    </cofactor>
</comment>
<dbReference type="InterPro" id="IPR015867">
    <property type="entry name" value="N-reg_PII/ATP_PRibTrfase_C"/>
</dbReference>
<evidence type="ECO:0000256" key="18">
    <source>
        <dbReference type="HAMAP-Rule" id="MF_00079"/>
    </source>
</evidence>
<dbReference type="RefSeq" id="WP_011405794.1">
    <property type="nucleotide sequence ID" value="NZ_CAUHHK010000009.1"/>
</dbReference>
<keyword evidence="11 18" id="KW-0808">Transferase</keyword>
<dbReference type="InterPro" id="IPR020621">
    <property type="entry name" value="ATP-PRT_HisG_long"/>
</dbReference>
<keyword evidence="9 18" id="KW-0028">Amino-acid biosynthesis</keyword>
<dbReference type="GO" id="GO:0000105">
    <property type="term" value="P:L-histidine biosynthetic process"/>
    <property type="evidence" value="ECO:0007669"/>
    <property type="project" value="UniProtKB-UniRule"/>
</dbReference>
<accession>A0A328Q0E8</accession>
<dbReference type="Gene3D" id="3.30.70.120">
    <property type="match status" value="1"/>
</dbReference>
<evidence type="ECO:0000256" key="9">
    <source>
        <dbReference type="ARBA" id="ARBA00022605"/>
    </source>
</evidence>
<gene>
    <name evidence="18" type="primary">hisG</name>
    <name evidence="21" type="ORF">CA615_00900</name>
</gene>
<dbReference type="GO" id="GO:0003879">
    <property type="term" value="F:ATP phosphoribosyltransferase activity"/>
    <property type="evidence" value="ECO:0007669"/>
    <property type="project" value="UniProtKB-UniRule"/>
</dbReference>
<evidence type="ECO:0000313" key="21">
    <source>
        <dbReference type="EMBL" id="RAP03702.1"/>
    </source>
</evidence>
<keyword evidence="13 18" id="KW-0547">Nucleotide-binding</keyword>
<dbReference type="InterPro" id="IPR011322">
    <property type="entry name" value="N-reg_PII-like_a/b"/>
</dbReference>
<evidence type="ECO:0000256" key="14">
    <source>
        <dbReference type="ARBA" id="ARBA00022840"/>
    </source>
</evidence>
<evidence type="ECO:0000256" key="16">
    <source>
        <dbReference type="ARBA" id="ARBA00023102"/>
    </source>
</evidence>
<comment type="subcellular location">
    <subcellularLocation>
        <location evidence="3 18">Cytoplasm</location>
    </subcellularLocation>
</comment>
<dbReference type="EMBL" id="NGJK01000011">
    <property type="protein sequence ID" value="RAP03702.1"/>
    <property type="molecule type" value="Genomic_DNA"/>
</dbReference>
<dbReference type="GO" id="GO:0000287">
    <property type="term" value="F:magnesium ion binding"/>
    <property type="evidence" value="ECO:0007669"/>
    <property type="project" value="UniProtKB-UniRule"/>
</dbReference>
<dbReference type="SUPFAM" id="SSF53850">
    <property type="entry name" value="Periplasmic binding protein-like II"/>
    <property type="match status" value="1"/>
</dbReference>
<organism evidence="21 22">
    <name type="scientific">Methanosphaera stadtmanae</name>
    <dbReference type="NCBI Taxonomy" id="2317"/>
    <lineage>
        <taxon>Archaea</taxon>
        <taxon>Methanobacteriati</taxon>
        <taxon>Methanobacteriota</taxon>
        <taxon>Methanomada group</taxon>
        <taxon>Methanobacteria</taxon>
        <taxon>Methanobacteriales</taxon>
        <taxon>Methanobacteriaceae</taxon>
        <taxon>Methanosphaera</taxon>
    </lineage>
</organism>
<evidence type="ECO:0000256" key="10">
    <source>
        <dbReference type="ARBA" id="ARBA00022676"/>
    </source>
</evidence>
<name>A0A328Q0E8_9EURY</name>
<comment type="pathway">
    <text evidence="4 18">Amino-acid biosynthesis; L-histidine biosynthesis; L-histidine from 5-phospho-alpha-D-ribose 1-diphosphate: step 1/9.</text>
</comment>
<dbReference type="Pfam" id="PF08029">
    <property type="entry name" value="HisG_C"/>
    <property type="match status" value="1"/>
</dbReference>
<evidence type="ECO:0000256" key="7">
    <source>
        <dbReference type="ARBA" id="ARBA00020998"/>
    </source>
</evidence>
<evidence type="ECO:0000256" key="3">
    <source>
        <dbReference type="ARBA" id="ARBA00004496"/>
    </source>
</evidence>
<dbReference type="Pfam" id="PF01634">
    <property type="entry name" value="HisG"/>
    <property type="match status" value="1"/>
</dbReference>
<evidence type="ECO:0000256" key="2">
    <source>
        <dbReference type="ARBA" id="ARBA00001946"/>
    </source>
</evidence>
<keyword evidence="15 18" id="KW-0460">Magnesium</keyword>
<dbReference type="GeneID" id="41324751"/>
<feature type="domain" description="ATP phosphoribosyltransferase catalytic" evidence="19">
    <location>
        <begin position="51"/>
        <end position="204"/>
    </location>
</feature>
<protein>
    <recommendedName>
        <fullName evidence="7 18">ATP phosphoribosyltransferase</fullName>
        <shortName evidence="18">ATP-PRT</shortName>
        <shortName evidence="18">ATP-PRTase</shortName>
        <ecNumber evidence="6 18">2.4.2.17</ecNumber>
    </recommendedName>
</protein>